<accession>A0A239CVI6</accession>
<dbReference type="Gene3D" id="3.90.550.10">
    <property type="entry name" value="Spore Coat Polysaccharide Biosynthesis Protein SpsA, Chain A"/>
    <property type="match status" value="1"/>
</dbReference>
<dbReference type="PANTHER" id="PTHR36529">
    <property type="entry name" value="SLL1095 PROTEIN"/>
    <property type="match status" value="1"/>
</dbReference>
<dbReference type="EMBL" id="FZNY01000008">
    <property type="protein sequence ID" value="SNS23872.1"/>
    <property type="molecule type" value="Genomic_DNA"/>
</dbReference>
<evidence type="ECO:0008006" key="3">
    <source>
        <dbReference type="Google" id="ProtNLM"/>
    </source>
</evidence>
<name>A0A239CVI6_9FLAO</name>
<dbReference type="InterPro" id="IPR018641">
    <property type="entry name" value="Trfase_1_rSAM/seldom-assoc"/>
</dbReference>
<reference evidence="1 2" key="1">
    <citation type="submission" date="2017-06" db="EMBL/GenBank/DDBJ databases">
        <authorList>
            <person name="Kim H.J."/>
            <person name="Triplett B.A."/>
        </authorList>
    </citation>
    <scope>NUCLEOTIDE SEQUENCE [LARGE SCALE GENOMIC DNA]</scope>
    <source>
        <strain evidence="1 2">DSM 25597</strain>
    </source>
</reference>
<dbReference type="AlphaFoldDB" id="A0A239CVI6"/>
<gene>
    <name evidence="1" type="ORF">SAMN06265376_108204</name>
</gene>
<organism evidence="1 2">
    <name type="scientific">Dokdonia pacifica</name>
    <dbReference type="NCBI Taxonomy" id="1627892"/>
    <lineage>
        <taxon>Bacteria</taxon>
        <taxon>Pseudomonadati</taxon>
        <taxon>Bacteroidota</taxon>
        <taxon>Flavobacteriia</taxon>
        <taxon>Flavobacteriales</taxon>
        <taxon>Flavobacteriaceae</taxon>
        <taxon>Dokdonia</taxon>
    </lineage>
</organism>
<dbReference type="Proteomes" id="UP000198379">
    <property type="component" value="Unassembled WGS sequence"/>
</dbReference>
<evidence type="ECO:0000313" key="2">
    <source>
        <dbReference type="Proteomes" id="UP000198379"/>
    </source>
</evidence>
<keyword evidence="2" id="KW-1185">Reference proteome</keyword>
<evidence type="ECO:0000313" key="1">
    <source>
        <dbReference type="EMBL" id="SNS23872.1"/>
    </source>
</evidence>
<sequence>MALQSLGEVLHISTLNKVKNTGLDYYHFDEYLQQGNTFGDRITHATQAIFDKGYQNVIIIGNDTPGLTSKILKDTSKCLKNDTNVIGLSKDGGLYLIGISKKSFDRDEFQKLAWEDSQLSSSFLKLMHQKATNVFCLRTLYDVDSFQDLLKIKLIELGDLAQFTILLLSSLRSIANNIFFENKLLTSFVYQYILGTRGSPLKLFR</sequence>
<dbReference type="InterPro" id="IPR029044">
    <property type="entry name" value="Nucleotide-diphossugar_trans"/>
</dbReference>
<protein>
    <recommendedName>
        <fullName evidence="3">DUF2064 domain-containing protein</fullName>
    </recommendedName>
</protein>
<proteinExistence type="predicted"/>
<dbReference type="SUPFAM" id="SSF53448">
    <property type="entry name" value="Nucleotide-diphospho-sugar transferases"/>
    <property type="match status" value="1"/>
</dbReference>
<dbReference type="PANTHER" id="PTHR36529:SF1">
    <property type="entry name" value="GLYCOSYLTRANSFERASE"/>
    <property type="match status" value="1"/>
</dbReference>
<dbReference type="Pfam" id="PF09837">
    <property type="entry name" value="DUF2064"/>
    <property type="match status" value="1"/>
</dbReference>